<dbReference type="EMBL" id="GIBP01001216">
    <property type="protein sequence ID" value="NDV30185.1"/>
    <property type="molecule type" value="Transcribed_RNA"/>
</dbReference>
<dbReference type="GO" id="GO:0030027">
    <property type="term" value="C:lamellipodium"/>
    <property type="evidence" value="ECO:0007669"/>
    <property type="project" value="TreeGrafter"/>
</dbReference>
<dbReference type="Gene3D" id="3.80.10.10">
    <property type="entry name" value="Ribonuclease Inhibitor"/>
    <property type="match status" value="1"/>
</dbReference>
<reference evidence="1" key="1">
    <citation type="journal article" date="2020" name="J. Eukaryot. Microbiol.">
        <title>De novo Sequencing, Assembly and Annotation of the Transcriptome for the Free-Living Testate Amoeba Arcella intermedia.</title>
        <authorList>
            <person name="Ribeiro G.M."/>
            <person name="Porfirio-Sousa A.L."/>
            <person name="Maurer-Alcala X.X."/>
            <person name="Katz L.A."/>
            <person name="Lahr D.J.G."/>
        </authorList>
    </citation>
    <scope>NUCLEOTIDE SEQUENCE</scope>
</reference>
<dbReference type="GO" id="GO:0016477">
    <property type="term" value="P:cell migration"/>
    <property type="evidence" value="ECO:0007669"/>
    <property type="project" value="TreeGrafter"/>
</dbReference>
<dbReference type="PANTHER" id="PTHR24112">
    <property type="entry name" value="LEUCINE-RICH REPEAT, ISOFORM F-RELATED"/>
    <property type="match status" value="1"/>
</dbReference>
<sequence length="622" mass="70276">MDLVKISSPNKNSATFIYQNIEKKKLQFSIVPICYATFDIDNLIYWINKHFENTFISIPSPKKFELELAPPERKEKLERVEVPDQSVGCGGFELTYLSVCNFLKQEVQDRMLWEIQNFYYPNKIKEFNIKDLIPKPKFPNPEFQACVQSLYYNTWFKQFISNGIILRDESAQMLARVFSTNKTFNELVLTDAGLTKVGIGYLIAAFLENPNINIEKLDLSGNSIDLKVLKEFMECVTGALAAKLTHLDISNLQIPRHGLKLVFDSLGGTVSLVNALTHLKISKNKLDSESSSRLGVFLSLTRALTTFHISATTPNFKNVVASMMVGDKSLSNLTVTELDCSFNVPAKERPEFLQFLKNFPNLTDLNISGTTITVEELISVLKVDHSISKLNVSENNFTDQEIIEFAKFLATPENSIKTLLMNKVWRRATPDRPKAIEQLVNALNNSKIEEFQLKGDRGSSALRDDLIDLIFGLLTNQNLKIIDVSGHQAGDDLAIALSKVLARNSVLHTIYWDFNEISLSGLQAVKLGLNRNYSIRHLELPFMDIFELRNRLDAPEKDVLVTTIQEIQKIVSEISQKATLSSSKKPAGIPTGITYSQIHKASIYFRQSKMMATMEEKPEPKT</sequence>
<proteinExistence type="predicted"/>
<dbReference type="InterPro" id="IPR051279">
    <property type="entry name" value="PP1-Reg/Actin-Interact_Protein"/>
</dbReference>
<name>A0A6B2KZZ1_9EUKA</name>
<dbReference type="GO" id="GO:0034315">
    <property type="term" value="P:regulation of Arp2/3 complex-mediated actin nucleation"/>
    <property type="evidence" value="ECO:0007669"/>
    <property type="project" value="TreeGrafter"/>
</dbReference>
<accession>A0A6B2KZZ1</accession>
<dbReference type="AlphaFoldDB" id="A0A6B2KZZ1"/>
<dbReference type="SUPFAM" id="SSF52047">
    <property type="entry name" value="RNI-like"/>
    <property type="match status" value="1"/>
</dbReference>
<dbReference type="InterPro" id="IPR032675">
    <property type="entry name" value="LRR_dom_sf"/>
</dbReference>
<evidence type="ECO:0000313" key="1">
    <source>
        <dbReference type="EMBL" id="NDV30185.1"/>
    </source>
</evidence>
<protein>
    <submittedName>
        <fullName evidence="1">Uncharacterized protein</fullName>
    </submittedName>
</protein>
<organism evidence="1">
    <name type="scientific">Arcella intermedia</name>
    <dbReference type="NCBI Taxonomy" id="1963864"/>
    <lineage>
        <taxon>Eukaryota</taxon>
        <taxon>Amoebozoa</taxon>
        <taxon>Tubulinea</taxon>
        <taxon>Elardia</taxon>
        <taxon>Arcellinida</taxon>
        <taxon>Sphaerothecina</taxon>
        <taxon>Arcellidae</taxon>
        <taxon>Arcella</taxon>
    </lineage>
</organism>
<dbReference type="GO" id="GO:0005886">
    <property type="term" value="C:plasma membrane"/>
    <property type="evidence" value="ECO:0007669"/>
    <property type="project" value="TreeGrafter"/>
</dbReference>
<dbReference type="PANTHER" id="PTHR24112:SF67">
    <property type="entry name" value="RHO GTPASE-ACTIVATING PROTEIN GACW"/>
    <property type="match status" value="1"/>
</dbReference>